<feature type="transmembrane region" description="Helical" evidence="1">
    <location>
        <begin position="150"/>
        <end position="171"/>
    </location>
</feature>
<keyword evidence="1" id="KW-0472">Membrane</keyword>
<dbReference type="Proteomes" id="UP001597448">
    <property type="component" value="Unassembled WGS sequence"/>
</dbReference>
<dbReference type="InterPro" id="IPR021359">
    <property type="entry name" value="DUF2812"/>
</dbReference>
<feature type="transmembrane region" description="Helical" evidence="1">
    <location>
        <begin position="316"/>
        <end position="336"/>
    </location>
</feature>
<dbReference type="Pfam" id="PF11193">
    <property type="entry name" value="DUF2812"/>
    <property type="match status" value="2"/>
</dbReference>
<comment type="caution">
    <text evidence="2">The sequence shown here is derived from an EMBL/GenBank/DDBJ whole genome shotgun (WGS) entry which is preliminary data.</text>
</comment>
<evidence type="ECO:0000256" key="1">
    <source>
        <dbReference type="SAM" id="Phobius"/>
    </source>
</evidence>
<gene>
    <name evidence="2" type="ORF">ACFSX3_22715</name>
</gene>
<reference evidence="3" key="1">
    <citation type="journal article" date="2019" name="Int. J. Syst. Evol. Microbiol.">
        <title>The Global Catalogue of Microorganisms (GCM) 10K type strain sequencing project: providing services to taxonomists for standard genome sequencing and annotation.</title>
        <authorList>
            <consortium name="The Broad Institute Genomics Platform"/>
            <consortium name="The Broad Institute Genome Sequencing Center for Infectious Disease"/>
            <person name="Wu L."/>
            <person name="Ma J."/>
        </authorList>
    </citation>
    <scope>NUCLEOTIDE SEQUENCE [LARGE SCALE GENOMIC DNA]</scope>
    <source>
        <strain evidence="3">CCM 8725</strain>
    </source>
</reference>
<protein>
    <submittedName>
        <fullName evidence="2">DUF2812 domain-containing protein</fullName>
    </submittedName>
</protein>
<evidence type="ECO:0000313" key="3">
    <source>
        <dbReference type="Proteomes" id="UP001597448"/>
    </source>
</evidence>
<dbReference type="EMBL" id="JBHUKY010000045">
    <property type="protein sequence ID" value="MFD2412709.1"/>
    <property type="molecule type" value="Genomic_DNA"/>
</dbReference>
<proteinExistence type="predicted"/>
<feature type="transmembrane region" description="Helical" evidence="1">
    <location>
        <begin position="108"/>
        <end position="130"/>
    </location>
</feature>
<name>A0ABW5FDF9_9BACL</name>
<keyword evidence="3" id="KW-1185">Reference proteome</keyword>
<organism evidence="2 3">
    <name type="scientific">Paenibacillus rhizoplanae</name>
    <dbReference type="NCBI Taxonomy" id="1917181"/>
    <lineage>
        <taxon>Bacteria</taxon>
        <taxon>Bacillati</taxon>
        <taxon>Bacillota</taxon>
        <taxon>Bacilli</taxon>
        <taxon>Bacillales</taxon>
        <taxon>Paenibacillaceae</taxon>
        <taxon>Paenibacillus</taxon>
    </lineage>
</organism>
<sequence>MRTVFRPFWSYDLPGTEAWLADMAGKGWRLEEWSLLLRRFNFRQAEPVRLTFQLAYHSSRHSSMSPYLAAEGWSRLQQGKWSLYENDRSPSQISAYPSRKDVLRRNRIISYLFTGILVYLLLIALIPLLVLGLSFNSDAPFRIQPSPMWAVTWTAAAGALALLVLAIYSIVKLRAASKVFQLDHQDMKKPPGPQKPVGTKMARMKLGWMYAPDRLEQWLEDKEKHGWNLYKVGFGGTLFHFSKGRPRRMKYHADYQIVAGEGYFELHQEAGWTRLYSSPFSLQKWTIWSREELNSAEQLEIYSDPVHRLKQARKIAISYTLLFLPMILLYSLNVTAFIDNMRREGIIASRALNTSIMLFSIMLFGSLAARTWLYYRRLKKQ</sequence>
<evidence type="ECO:0000313" key="2">
    <source>
        <dbReference type="EMBL" id="MFD2412709.1"/>
    </source>
</evidence>
<accession>A0ABW5FDF9</accession>
<dbReference type="RefSeq" id="WP_209990898.1">
    <property type="nucleotide sequence ID" value="NZ_JBHSVQ010000001.1"/>
</dbReference>
<keyword evidence="1" id="KW-1133">Transmembrane helix</keyword>
<keyword evidence="1" id="KW-0812">Transmembrane</keyword>
<feature type="transmembrane region" description="Helical" evidence="1">
    <location>
        <begin position="356"/>
        <end position="375"/>
    </location>
</feature>